<dbReference type="Proteomes" id="UP000299102">
    <property type="component" value="Unassembled WGS sequence"/>
</dbReference>
<sequence>MTVPLRQVSRGTALRRPGPVLECVQGAASARAASNARRELAARAVGAHRVAATALPQIDSPFCVRD</sequence>
<gene>
    <name evidence="1" type="ORF">EVAR_103991_1</name>
</gene>
<keyword evidence="2" id="KW-1185">Reference proteome</keyword>
<comment type="caution">
    <text evidence="1">The sequence shown here is derived from an EMBL/GenBank/DDBJ whole genome shotgun (WGS) entry which is preliminary data.</text>
</comment>
<dbReference type="EMBL" id="BGZK01000999">
    <property type="protein sequence ID" value="GBP68031.1"/>
    <property type="molecule type" value="Genomic_DNA"/>
</dbReference>
<evidence type="ECO:0000313" key="2">
    <source>
        <dbReference type="Proteomes" id="UP000299102"/>
    </source>
</evidence>
<name>A0A4C1XVR7_EUMVA</name>
<reference evidence="1 2" key="1">
    <citation type="journal article" date="2019" name="Commun. Biol.">
        <title>The bagworm genome reveals a unique fibroin gene that provides high tensile strength.</title>
        <authorList>
            <person name="Kono N."/>
            <person name="Nakamura H."/>
            <person name="Ohtoshi R."/>
            <person name="Tomita M."/>
            <person name="Numata K."/>
            <person name="Arakawa K."/>
        </authorList>
    </citation>
    <scope>NUCLEOTIDE SEQUENCE [LARGE SCALE GENOMIC DNA]</scope>
</reference>
<evidence type="ECO:0000313" key="1">
    <source>
        <dbReference type="EMBL" id="GBP68031.1"/>
    </source>
</evidence>
<proteinExistence type="predicted"/>
<accession>A0A4C1XVR7</accession>
<dbReference type="AlphaFoldDB" id="A0A4C1XVR7"/>
<protein>
    <submittedName>
        <fullName evidence="1">Uncharacterized protein</fullName>
    </submittedName>
</protein>
<organism evidence="1 2">
    <name type="scientific">Eumeta variegata</name>
    <name type="common">Bagworm moth</name>
    <name type="synonym">Eumeta japonica</name>
    <dbReference type="NCBI Taxonomy" id="151549"/>
    <lineage>
        <taxon>Eukaryota</taxon>
        <taxon>Metazoa</taxon>
        <taxon>Ecdysozoa</taxon>
        <taxon>Arthropoda</taxon>
        <taxon>Hexapoda</taxon>
        <taxon>Insecta</taxon>
        <taxon>Pterygota</taxon>
        <taxon>Neoptera</taxon>
        <taxon>Endopterygota</taxon>
        <taxon>Lepidoptera</taxon>
        <taxon>Glossata</taxon>
        <taxon>Ditrysia</taxon>
        <taxon>Tineoidea</taxon>
        <taxon>Psychidae</taxon>
        <taxon>Oiketicinae</taxon>
        <taxon>Eumeta</taxon>
    </lineage>
</organism>